<evidence type="ECO:0000259" key="3">
    <source>
        <dbReference type="Pfam" id="PF00144"/>
    </source>
</evidence>
<evidence type="ECO:0000256" key="2">
    <source>
        <dbReference type="ARBA" id="ARBA00022801"/>
    </source>
</evidence>
<feature type="domain" description="Beta-lactamase-related" evidence="3">
    <location>
        <begin position="7"/>
        <end position="376"/>
    </location>
</feature>
<comment type="similarity">
    <text evidence="1">Belongs to the class-A beta-lactamase family.</text>
</comment>
<gene>
    <name evidence="4" type="ORF">BDV96DRAFT_308342</name>
</gene>
<dbReference type="AlphaFoldDB" id="A0A6A5YIT6"/>
<dbReference type="Gene3D" id="3.40.710.10">
    <property type="entry name" value="DD-peptidase/beta-lactamase superfamily"/>
    <property type="match status" value="1"/>
</dbReference>
<name>A0A6A5YIT6_9PLEO</name>
<evidence type="ECO:0000256" key="1">
    <source>
        <dbReference type="ARBA" id="ARBA00009009"/>
    </source>
</evidence>
<evidence type="ECO:0000313" key="5">
    <source>
        <dbReference type="Proteomes" id="UP000799770"/>
    </source>
</evidence>
<proteinExistence type="inferred from homology"/>
<dbReference type="InterPro" id="IPR001466">
    <property type="entry name" value="Beta-lactam-related"/>
</dbReference>
<dbReference type="GO" id="GO:0016787">
    <property type="term" value="F:hydrolase activity"/>
    <property type="evidence" value="ECO:0007669"/>
    <property type="project" value="UniProtKB-KW"/>
</dbReference>
<dbReference type="InterPro" id="IPR012338">
    <property type="entry name" value="Beta-lactam/transpept-like"/>
</dbReference>
<evidence type="ECO:0000313" key="4">
    <source>
        <dbReference type="EMBL" id="KAF2106996.1"/>
    </source>
</evidence>
<dbReference type="PANTHER" id="PTHR43283:SF17">
    <property type="entry name" value="(LOVD), PUTATIVE (AFU_ORTHOLOGUE AFUA_5G00920)-RELATED"/>
    <property type="match status" value="1"/>
</dbReference>
<dbReference type="PANTHER" id="PTHR43283">
    <property type="entry name" value="BETA-LACTAMASE-RELATED"/>
    <property type="match status" value="1"/>
</dbReference>
<organism evidence="4 5">
    <name type="scientific">Lophiotrema nucula</name>
    <dbReference type="NCBI Taxonomy" id="690887"/>
    <lineage>
        <taxon>Eukaryota</taxon>
        <taxon>Fungi</taxon>
        <taxon>Dikarya</taxon>
        <taxon>Ascomycota</taxon>
        <taxon>Pezizomycotina</taxon>
        <taxon>Dothideomycetes</taxon>
        <taxon>Pleosporomycetidae</taxon>
        <taxon>Pleosporales</taxon>
        <taxon>Lophiotremataceae</taxon>
        <taxon>Lophiotrema</taxon>
    </lineage>
</organism>
<dbReference type="SUPFAM" id="SSF56601">
    <property type="entry name" value="beta-lactamase/transpeptidase-like"/>
    <property type="match status" value="1"/>
</dbReference>
<dbReference type="EMBL" id="ML977357">
    <property type="protein sequence ID" value="KAF2106996.1"/>
    <property type="molecule type" value="Genomic_DNA"/>
</dbReference>
<sequence length="398" mass="43892">MEQFEEAFEKAMARGSDGVPGAAVAVVNQEGNYVYQNVKGHDGVHNGATALNFDRTFFLASCTKLITSIAALQTVERDLIRLDDPLDEHLPELTTQPIIVGGVDATFEWKQATKSITLRHLLSHSSGAVYDFMDSALTAWRQSREETPTVSQSGIVAKDYAMPRTFEAGEGWMYGTSLDWAGLLVARLNSMSLEQYVEENISIPLGMTSFTWHLSRKPHVEGNLVRMSVRGEDGKLSAGTHPPFPEPVEEGGGAGLYANVHDYTRVLADLLKDSPILLKKTSVDMLFAPQFEEGGAGLSALYANSEMTYKPMVGQSIDGIVINHGLGGLLVQEDIQRETYFKPKGTLTWSGLPNLLWSINRERGLALMFAVQVIPWNDKEVQSLSAQFETAVWRHLSR</sequence>
<dbReference type="Pfam" id="PF00144">
    <property type="entry name" value="Beta-lactamase"/>
    <property type="match status" value="1"/>
</dbReference>
<protein>
    <submittedName>
        <fullName evidence="4">Beta-lactamase family protein</fullName>
    </submittedName>
</protein>
<dbReference type="OrthoDB" id="428260at2759"/>
<reference evidence="4" key="1">
    <citation type="journal article" date="2020" name="Stud. Mycol.">
        <title>101 Dothideomycetes genomes: a test case for predicting lifestyles and emergence of pathogens.</title>
        <authorList>
            <person name="Haridas S."/>
            <person name="Albert R."/>
            <person name="Binder M."/>
            <person name="Bloem J."/>
            <person name="Labutti K."/>
            <person name="Salamov A."/>
            <person name="Andreopoulos B."/>
            <person name="Baker S."/>
            <person name="Barry K."/>
            <person name="Bills G."/>
            <person name="Bluhm B."/>
            <person name="Cannon C."/>
            <person name="Castanera R."/>
            <person name="Culley D."/>
            <person name="Daum C."/>
            <person name="Ezra D."/>
            <person name="Gonzalez J."/>
            <person name="Henrissat B."/>
            <person name="Kuo A."/>
            <person name="Liang C."/>
            <person name="Lipzen A."/>
            <person name="Lutzoni F."/>
            <person name="Magnuson J."/>
            <person name="Mondo S."/>
            <person name="Nolan M."/>
            <person name="Ohm R."/>
            <person name="Pangilinan J."/>
            <person name="Park H.-J."/>
            <person name="Ramirez L."/>
            <person name="Alfaro M."/>
            <person name="Sun H."/>
            <person name="Tritt A."/>
            <person name="Yoshinaga Y."/>
            <person name="Zwiers L.-H."/>
            <person name="Turgeon B."/>
            <person name="Goodwin S."/>
            <person name="Spatafora J."/>
            <person name="Crous P."/>
            <person name="Grigoriev I."/>
        </authorList>
    </citation>
    <scope>NUCLEOTIDE SEQUENCE</scope>
    <source>
        <strain evidence="4">CBS 627.86</strain>
    </source>
</reference>
<keyword evidence="5" id="KW-1185">Reference proteome</keyword>
<dbReference type="Proteomes" id="UP000799770">
    <property type="component" value="Unassembled WGS sequence"/>
</dbReference>
<accession>A0A6A5YIT6</accession>
<keyword evidence="2" id="KW-0378">Hydrolase</keyword>
<dbReference type="InterPro" id="IPR050789">
    <property type="entry name" value="Diverse_Enzym_Activities"/>
</dbReference>